<name>A0A9P1IAZ6_9PELO</name>
<feature type="domain" description="Ground-like" evidence="3">
    <location>
        <begin position="138"/>
        <end position="219"/>
    </location>
</feature>
<dbReference type="PANTHER" id="PTHR31967:SF20">
    <property type="entry name" value="GROUND-LIKE DOMAIN-CONTAINING PROTEIN"/>
    <property type="match status" value="1"/>
</dbReference>
<comment type="caution">
    <text evidence="4">The sequence shown here is derived from an EMBL/GenBank/DDBJ whole genome shotgun (WGS) entry which is preliminary data.</text>
</comment>
<accession>A0A9P1IAZ6</accession>
<proteinExistence type="predicted"/>
<dbReference type="EMBL" id="CANHGI010000002">
    <property type="protein sequence ID" value="CAI5441755.1"/>
    <property type="molecule type" value="Genomic_DNA"/>
</dbReference>
<evidence type="ECO:0000256" key="2">
    <source>
        <dbReference type="SAM" id="SignalP"/>
    </source>
</evidence>
<protein>
    <recommendedName>
        <fullName evidence="3">Ground-like domain-containing protein</fullName>
    </recommendedName>
</protein>
<gene>
    <name evidence="4" type="ORF">CAMP_LOCUS4392</name>
</gene>
<organism evidence="4 5">
    <name type="scientific">Caenorhabditis angaria</name>
    <dbReference type="NCBI Taxonomy" id="860376"/>
    <lineage>
        <taxon>Eukaryota</taxon>
        <taxon>Metazoa</taxon>
        <taxon>Ecdysozoa</taxon>
        <taxon>Nematoda</taxon>
        <taxon>Chromadorea</taxon>
        <taxon>Rhabditida</taxon>
        <taxon>Rhabditina</taxon>
        <taxon>Rhabditomorpha</taxon>
        <taxon>Rhabditoidea</taxon>
        <taxon>Rhabditidae</taxon>
        <taxon>Peloderinae</taxon>
        <taxon>Caenorhabditis</taxon>
    </lineage>
</organism>
<feature type="chain" id="PRO_5040150131" description="Ground-like domain-containing protein" evidence="2">
    <location>
        <begin position="19"/>
        <end position="236"/>
    </location>
</feature>
<feature type="signal peptide" evidence="2">
    <location>
        <begin position="1"/>
        <end position="18"/>
    </location>
</feature>
<evidence type="ECO:0000313" key="5">
    <source>
        <dbReference type="Proteomes" id="UP001152747"/>
    </source>
</evidence>
<reference evidence="4" key="1">
    <citation type="submission" date="2022-11" db="EMBL/GenBank/DDBJ databases">
        <authorList>
            <person name="Kikuchi T."/>
        </authorList>
    </citation>
    <scope>NUCLEOTIDE SEQUENCE</scope>
    <source>
        <strain evidence="4">PS1010</strain>
    </source>
</reference>
<keyword evidence="2" id="KW-0732">Signal</keyword>
<evidence type="ECO:0000259" key="3">
    <source>
        <dbReference type="Pfam" id="PF04155"/>
    </source>
</evidence>
<sequence length="236" mass="27587">MKTLFVFVFLAQFFYSKAEPRIEEDEVYSAQPNNAPVTRVYVFGKPVYIRQPYVVPQRNYTARDANYARDDQSVEEILSRPNLFDRRRHRDAYGDDQPRYNTDEAITNENKDGYNNDGSYSKPNPKYPLKQCYTEKSGYMCCNRNLEKLMHDTINKMVTNSWKNCNMQTMGNNLQSACESAFGTDFETVVGVSDFASKIHFYSDYVCKMEREGRVLLVYATPNRHNTNEPYISHRI</sequence>
<keyword evidence="5" id="KW-1185">Reference proteome</keyword>
<evidence type="ECO:0000256" key="1">
    <source>
        <dbReference type="SAM" id="MobiDB-lite"/>
    </source>
</evidence>
<evidence type="ECO:0000313" key="4">
    <source>
        <dbReference type="EMBL" id="CAI5441755.1"/>
    </source>
</evidence>
<dbReference type="AlphaFoldDB" id="A0A9P1IAZ6"/>
<feature type="region of interest" description="Disordered" evidence="1">
    <location>
        <begin position="88"/>
        <end position="121"/>
    </location>
</feature>
<feature type="compositionally biased region" description="Basic and acidic residues" evidence="1">
    <location>
        <begin position="91"/>
        <end position="102"/>
    </location>
</feature>
<dbReference type="Pfam" id="PF04155">
    <property type="entry name" value="Ground-like"/>
    <property type="match status" value="1"/>
</dbReference>
<dbReference type="OrthoDB" id="5831900at2759"/>
<dbReference type="PANTHER" id="PTHR31967">
    <property type="entry name" value="GROUNDHOG (HEDGEHOG-LIKE FAMILY)-RELATED"/>
    <property type="match status" value="1"/>
</dbReference>
<dbReference type="Proteomes" id="UP001152747">
    <property type="component" value="Unassembled WGS sequence"/>
</dbReference>
<dbReference type="InterPro" id="IPR007284">
    <property type="entry name" value="Ground-like_dom"/>
</dbReference>